<evidence type="ECO:0000256" key="1">
    <source>
        <dbReference type="SAM" id="SignalP"/>
    </source>
</evidence>
<feature type="chain" id="PRO_5009943787" description="Argininosuccinate lyase" evidence="1">
    <location>
        <begin position="24"/>
        <end position="124"/>
    </location>
</feature>
<gene>
    <name evidence="2" type="ORF">SAMN05421779_106140</name>
</gene>
<feature type="signal peptide" evidence="1">
    <location>
        <begin position="1"/>
        <end position="23"/>
    </location>
</feature>
<dbReference type="OrthoDB" id="4736977at2"/>
<keyword evidence="3" id="KW-1185">Reference proteome</keyword>
<organism evidence="2 3">
    <name type="scientific">Insolitispirillum peregrinum</name>
    <dbReference type="NCBI Taxonomy" id="80876"/>
    <lineage>
        <taxon>Bacteria</taxon>
        <taxon>Pseudomonadati</taxon>
        <taxon>Pseudomonadota</taxon>
        <taxon>Alphaproteobacteria</taxon>
        <taxon>Rhodospirillales</taxon>
        <taxon>Novispirillaceae</taxon>
        <taxon>Insolitispirillum</taxon>
    </lineage>
</organism>
<protein>
    <recommendedName>
        <fullName evidence="4">Argininosuccinate lyase</fullName>
    </recommendedName>
</protein>
<name>A0A1N7P8I2_9PROT</name>
<keyword evidence="1" id="KW-0732">Signal</keyword>
<reference evidence="2 3" key="1">
    <citation type="submission" date="2017-01" db="EMBL/GenBank/DDBJ databases">
        <authorList>
            <person name="Mah S.A."/>
            <person name="Swanson W.J."/>
            <person name="Moy G.W."/>
            <person name="Vacquier V.D."/>
        </authorList>
    </citation>
    <scope>NUCLEOTIDE SEQUENCE [LARGE SCALE GENOMIC DNA]</scope>
    <source>
        <strain evidence="2 3">DSM 11589</strain>
    </source>
</reference>
<sequence>MKGVVATVVLIAGLAAMPTAGQAGTELDFALVNKTGYPIEEVYLSPSGTSDWQENVISGDVLEDTQVGRIAFSVGGKDRKCLWDLRVVYSDRATAEWGRLDLCSSNRITLRYDQNSGKTQAEIK</sequence>
<dbReference type="AlphaFoldDB" id="A0A1N7P8I2"/>
<dbReference type="EMBL" id="FTOA01000006">
    <property type="protein sequence ID" value="SIT06848.1"/>
    <property type="molecule type" value="Genomic_DNA"/>
</dbReference>
<accession>A0A1N7P8I2</accession>
<evidence type="ECO:0008006" key="4">
    <source>
        <dbReference type="Google" id="ProtNLM"/>
    </source>
</evidence>
<dbReference type="RefSeq" id="WP_076401455.1">
    <property type="nucleotide sequence ID" value="NZ_FTOA01000006.1"/>
</dbReference>
<evidence type="ECO:0000313" key="2">
    <source>
        <dbReference type="EMBL" id="SIT06848.1"/>
    </source>
</evidence>
<evidence type="ECO:0000313" key="3">
    <source>
        <dbReference type="Proteomes" id="UP000185678"/>
    </source>
</evidence>
<dbReference type="STRING" id="80876.SAMN05421779_106140"/>
<dbReference type="Proteomes" id="UP000185678">
    <property type="component" value="Unassembled WGS sequence"/>
</dbReference>
<proteinExistence type="predicted"/>